<keyword evidence="2" id="KW-0472">Membrane</keyword>
<evidence type="ECO:0000256" key="1">
    <source>
        <dbReference type="ARBA" id="ARBA00022801"/>
    </source>
</evidence>
<dbReference type="AlphaFoldDB" id="A0A3N0VXR5"/>
<dbReference type="RefSeq" id="WP_123262819.1">
    <property type="nucleotide sequence ID" value="NZ_RJTX01000002.1"/>
</dbReference>
<accession>A0A3N0VXR5</accession>
<dbReference type="Gene3D" id="3.40.50.1820">
    <property type="entry name" value="alpha/beta hydrolase"/>
    <property type="match status" value="1"/>
</dbReference>
<dbReference type="EMBL" id="RJTX01000002">
    <property type="protein sequence ID" value="ROH97602.1"/>
    <property type="molecule type" value="Genomic_DNA"/>
</dbReference>
<evidence type="ECO:0000313" key="5">
    <source>
        <dbReference type="EMBL" id="TDX93247.1"/>
    </source>
</evidence>
<dbReference type="InterPro" id="IPR050300">
    <property type="entry name" value="GDXG_lipolytic_enzyme"/>
</dbReference>
<dbReference type="PANTHER" id="PTHR48081:SF13">
    <property type="entry name" value="ALPHA_BETA HYDROLASE"/>
    <property type="match status" value="1"/>
</dbReference>
<dbReference type="Proteomes" id="UP000269375">
    <property type="component" value="Unassembled WGS sequence"/>
</dbReference>
<name>A0A3N0VXR5_9FLAO</name>
<organism evidence="4 6">
    <name type="scientific">Chryseobacterium daecheongense</name>
    <dbReference type="NCBI Taxonomy" id="192389"/>
    <lineage>
        <taxon>Bacteria</taxon>
        <taxon>Pseudomonadati</taxon>
        <taxon>Bacteroidota</taxon>
        <taxon>Flavobacteriia</taxon>
        <taxon>Flavobacteriales</taxon>
        <taxon>Weeksellaceae</taxon>
        <taxon>Chryseobacterium group</taxon>
        <taxon>Chryseobacterium</taxon>
    </lineage>
</organism>
<evidence type="ECO:0000256" key="2">
    <source>
        <dbReference type="SAM" id="Phobius"/>
    </source>
</evidence>
<dbReference type="EMBL" id="SOQW01000002">
    <property type="protein sequence ID" value="TDX93247.1"/>
    <property type="molecule type" value="Genomic_DNA"/>
</dbReference>
<evidence type="ECO:0000259" key="3">
    <source>
        <dbReference type="Pfam" id="PF20434"/>
    </source>
</evidence>
<dbReference type="Pfam" id="PF20434">
    <property type="entry name" value="BD-FAE"/>
    <property type="match status" value="1"/>
</dbReference>
<reference evidence="4 6" key="1">
    <citation type="submission" date="2018-11" db="EMBL/GenBank/DDBJ databases">
        <title>Proposal to divide the Flavobacteriaceae and reorganize its genera based on Amino Acid Identity values calculated from whole genome sequences.</title>
        <authorList>
            <person name="Nicholson A.C."/>
            <person name="Gulvik C.A."/>
            <person name="Whitney A.M."/>
            <person name="Humrighouse B.W."/>
            <person name="Bell M."/>
            <person name="Holmes B."/>
            <person name="Steigerwalt A."/>
            <person name="Villarma A."/>
            <person name="Sheth M."/>
            <person name="Batra D."/>
            <person name="Pryor J."/>
            <person name="Bernardet J.-F."/>
            <person name="Hugo C."/>
            <person name="Kampfer P."/>
            <person name="Newman J."/>
            <person name="Mcquiston J.R."/>
        </authorList>
    </citation>
    <scope>NUCLEOTIDE SEQUENCE [LARGE SCALE GENOMIC DNA]</scope>
    <source>
        <strain evidence="4 6">DSM 15235</strain>
    </source>
</reference>
<evidence type="ECO:0000313" key="7">
    <source>
        <dbReference type="Proteomes" id="UP000295709"/>
    </source>
</evidence>
<protein>
    <submittedName>
        <fullName evidence="4">Alpha/beta hydrolase</fullName>
    </submittedName>
    <submittedName>
        <fullName evidence="5">Triacylglycerol lipase</fullName>
    </submittedName>
</protein>
<sequence>MKSTMNNTIYRFFTNLFFVLIFAVSHWGYSQNLIQPEIQKSTLLFEKTAVSEDLTYKMSEKGSPVLLDIYTPKITGNTKIPVVIYVHGGGWVEGDKTIRADSYIENTILKLTEKQYAVISINYTLLDESTHFPTPVEDTKDVVRWVRKNAGKYNFDTNNIGFFGTSAGAHLSMLSAYTPDTEFVGDPELSKYSGKVNYVIDNFGPSDMNSLLHTRTGKIPVFFIGLFSKKIVDLREKLVLGITGYDIKKDKRKVVEYCKTISPISYVNDGVPTLIIQGNKDQVVPLKQSKKLHRKLKKEGVQNTLTIVEDGLHGFRTTEKAELDKIVEEMVSFIVSQKK</sequence>
<dbReference type="PANTHER" id="PTHR48081">
    <property type="entry name" value="AB HYDROLASE SUPERFAMILY PROTEIN C4A8.06C"/>
    <property type="match status" value="1"/>
</dbReference>
<feature type="transmembrane region" description="Helical" evidence="2">
    <location>
        <begin position="12"/>
        <end position="29"/>
    </location>
</feature>
<keyword evidence="2" id="KW-1133">Transmembrane helix</keyword>
<evidence type="ECO:0000313" key="4">
    <source>
        <dbReference type="EMBL" id="ROH97602.1"/>
    </source>
</evidence>
<keyword evidence="1 4" id="KW-0378">Hydrolase</keyword>
<dbReference type="InterPro" id="IPR049492">
    <property type="entry name" value="BD-FAE-like_dom"/>
</dbReference>
<reference evidence="5 7" key="2">
    <citation type="submission" date="2019-03" db="EMBL/GenBank/DDBJ databases">
        <title>Genomic Encyclopedia of Archaeal and Bacterial Type Strains, Phase II (KMG-II): from individual species to whole genera.</title>
        <authorList>
            <person name="Goeker M."/>
        </authorList>
    </citation>
    <scope>NUCLEOTIDE SEQUENCE [LARGE SCALE GENOMIC DNA]</scope>
    <source>
        <strain evidence="5 7">DSM 15235</strain>
    </source>
</reference>
<dbReference type="Proteomes" id="UP000295709">
    <property type="component" value="Unassembled WGS sequence"/>
</dbReference>
<keyword evidence="2" id="KW-0812">Transmembrane</keyword>
<comment type="caution">
    <text evidence="4">The sequence shown here is derived from an EMBL/GenBank/DDBJ whole genome shotgun (WGS) entry which is preliminary data.</text>
</comment>
<dbReference type="GO" id="GO:0016787">
    <property type="term" value="F:hydrolase activity"/>
    <property type="evidence" value="ECO:0007669"/>
    <property type="project" value="UniProtKB-KW"/>
</dbReference>
<proteinExistence type="predicted"/>
<keyword evidence="7" id="KW-1185">Reference proteome</keyword>
<dbReference type="InterPro" id="IPR029058">
    <property type="entry name" value="AB_hydrolase_fold"/>
</dbReference>
<dbReference type="OrthoDB" id="9777975at2"/>
<evidence type="ECO:0000313" key="6">
    <source>
        <dbReference type="Proteomes" id="UP000269375"/>
    </source>
</evidence>
<gene>
    <name evidence="5" type="ORF">BCF50_2204</name>
    <name evidence="4" type="ORF">EGI05_09455</name>
</gene>
<dbReference type="SUPFAM" id="SSF53474">
    <property type="entry name" value="alpha/beta-Hydrolases"/>
    <property type="match status" value="1"/>
</dbReference>
<feature type="domain" description="BD-FAE-like" evidence="3">
    <location>
        <begin position="67"/>
        <end position="296"/>
    </location>
</feature>